<sequence length="33" mass="3521">MMEAIRLSSLGYGPRPQPRPTDSVRNLAHGAAA</sequence>
<reference evidence="2" key="2">
    <citation type="submission" date="2021-03" db="EMBL/GenBank/DDBJ databases">
        <authorList>
            <person name="Alouane T."/>
            <person name="Langin T."/>
            <person name="Bonhomme L."/>
        </authorList>
    </citation>
    <scope>NUCLEOTIDE SEQUENCE</scope>
    <source>
        <strain evidence="2">MDC_Fg202</strain>
    </source>
</reference>
<evidence type="ECO:0000313" key="3">
    <source>
        <dbReference type="EMBL" id="VIO55218.1"/>
    </source>
</evidence>
<proteinExistence type="predicted"/>
<feature type="region of interest" description="Disordered" evidence="1">
    <location>
        <begin position="1"/>
        <end position="33"/>
    </location>
</feature>
<dbReference type="Proteomes" id="UP000746612">
    <property type="component" value="Unassembled WGS sequence"/>
</dbReference>
<dbReference type="EMBL" id="CAJPIJ010000124">
    <property type="protein sequence ID" value="CAG1982049.1"/>
    <property type="molecule type" value="Genomic_DNA"/>
</dbReference>
<gene>
    <name evidence="3" type="ORF">FUG_LOCUS145405</name>
    <name evidence="2" type="ORF">MDCFG202_LOCUS218628</name>
</gene>
<evidence type="ECO:0000256" key="1">
    <source>
        <dbReference type="SAM" id="MobiDB-lite"/>
    </source>
</evidence>
<dbReference type="AlphaFoldDB" id="A0A4E9DRT3"/>
<reference evidence="3" key="1">
    <citation type="submission" date="2019-04" db="EMBL/GenBank/DDBJ databases">
        <authorList>
            <person name="Melise S."/>
            <person name="Noan J."/>
            <person name="Okalmin O."/>
        </authorList>
    </citation>
    <scope>NUCLEOTIDE SEQUENCE</scope>
    <source>
        <strain evidence="3">FN9</strain>
    </source>
</reference>
<evidence type="ECO:0000313" key="2">
    <source>
        <dbReference type="EMBL" id="CAG1982049.1"/>
    </source>
</evidence>
<organism evidence="3">
    <name type="scientific">Gibberella zeae</name>
    <name type="common">Wheat head blight fungus</name>
    <name type="synonym">Fusarium graminearum</name>
    <dbReference type="NCBI Taxonomy" id="5518"/>
    <lineage>
        <taxon>Eukaryota</taxon>
        <taxon>Fungi</taxon>
        <taxon>Dikarya</taxon>
        <taxon>Ascomycota</taxon>
        <taxon>Pezizomycotina</taxon>
        <taxon>Sordariomycetes</taxon>
        <taxon>Hypocreomycetidae</taxon>
        <taxon>Hypocreales</taxon>
        <taxon>Nectriaceae</taxon>
        <taxon>Fusarium</taxon>
    </lineage>
</organism>
<dbReference type="EMBL" id="CAAKMV010000111">
    <property type="protein sequence ID" value="VIO55218.1"/>
    <property type="molecule type" value="Genomic_DNA"/>
</dbReference>
<accession>A0A4E9DRT3</accession>
<name>A0A4E9DRT3_GIBZA</name>
<protein>
    <submittedName>
        <fullName evidence="3">Uncharacterized protein</fullName>
    </submittedName>
</protein>